<dbReference type="EMBL" id="JAUKTV010000001">
    <property type="protein sequence ID" value="KAK0748361.1"/>
    <property type="molecule type" value="Genomic_DNA"/>
</dbReference>
<keyword evidence="1" id="KW-1133">Transmembrane helix</keyword>
<keyword evidence="1" id="KW-0812">Transmembrane</keyword>
<gene>
    <name evidence="2" type="ORF">B0T21DRAFT_406886</name>
</gene>
<accession>A0AA40EZG9</accession>
<dbReference type="Proteomes" id="UP001172159">
    <property type="component" value="Unassembled WGS sequence"/>
</dbReference>
<protein>
    <submittedName>
        <fullName evidence="2">Uncharacterized protein</fullName>
    </submittedName>
</protein>
<comment type="caution">
    <text evidence="2">The sequence shown here is derived from an EMBL/GenBank/DDBJ whole genome shotgun (WGS) entry which is preliminary data.</text>
</comment>
<feature type="transmembrane region" description="Helical" evidence="1">
    <location>
        <begin position="234"/>
        <end position="255"/>
    </location>
</feature>
<proteinExistence type="predicted"/>
<keyword evidence="3" id="KW-1185">Reference proteome</keyword>
<evidence type="ECO:0000256" key="1">
    <source>
        <dbReference type="SAM" id="Phobius"/>
    </source>
</evidence>
<sequence>MTSFLFTDAEVIFNTTEEAIQPKGFYGLDFNEKSDMRAILEVVSATEIYEGVRRGWVTSEYAFPPFAPVSELDSENMTVSTMGYSGVLDCRTIFSVPDIPLNKTSNRYDFNDCGPAARMSRISLLAGTSKSNSLTNVTLIFCIPSYWATPGNLTVTLASSTHEENITSVNNFDTTTETPPQPRHFESWQLFELALHTTTGFSPSDQVDGGLFGQFVYALAAKTKPGSELESETLSCALSVLFSSTFAVMAAGVLFQDAEIAGVAMGTRSTPRTRLIVVLPVSGALMGVLVIMSVMMVVLFWYIKKPSILREEPVGLRGYARIMEDGEINRLVKTAADIDGT</sequence>
<evidence type="ECO:0000313" key="3">
    <source>
        <dbReference type="Proteomes" id="UP001172159"/>
    </source>
</evidence>
<name>A0AA40EZG9_9PEZI</name>
<keyword evidence="1" id="KW-0472">Membrane</keyword>
<organism evidence="2 3">
    <name type="scientific">Apiosordaria backusii</name>
    <dbReference type="NCBI Taxonomy" id="314023"/>
    <lineage>
        <taxon>Eukaryota</taxon>
        <taxon>Fungi</taxon>
        <taxon>Dikarya</taxon>
        <taxon>Ascomycota</taxon>
        <taxon>Pezizomycotina</taxon>
        <taxon>Sordariomycetes</taxon>
        <taxon>Sordariomycetidae</taxon>
        <taxon>Sordariales</taxon>
        <taxon>Lasiosphaeriaceae</taxon>
        <taxon>Apiosordaria</taxon>
    </lineage>
</organism>
<dbReference type="AlphaFoldDB" id="A0AA40EZG9"/>
<feature type="transmembrane region" description="Helical" evidence="1">
    <location>
        <begin position="275"/>
        <end position="303"/>
    </location>
</feature>
<evidence type="ECO:0000313" key="2">
    <source>
        <dbReference type="EMBL" id="KAK0748361.1"/>
    </source>
</evidence>
<reference evidence="2" key="1">
    <citation type="submission" date="2023-06" db="EMBL/GenBank/DDBJ databases">
        <title>Genome-scale phylogeny and comparative genomics of the fungal order Sordariales.</title>
        <authorList>
            <consortium name="Lawrence Berkeley National Laboratory"/>
            <person name="Hensen N."/>
            <person name="Bonometti L."/>
            <person name="Westerberg I."/>
            <person name="Brannstrom I.O."/>
            <person name="Guillou S."/>
            <person name="Cros-Aarteil S."/>
            <person name="Calhoun S."/>
            <person name="Haridas S."/>
            <person name="Kuo A."/>
            <person name="Mondo S."/>
            <person name="Pangilinan J."/>
            <person name="Riley R."/>
            <person name="Labutti K."/>
            <person name="Andreopoulos B."/>
            <person name="Lipzen A."/>
            <person name="Chen C."/>
            <person name="Yanf M."/>
            <person name="Daum C."/>
            <person name="Ng V."/>
            <person name="Clum A."/>
            <person name="Steindorff A."/>
            <person name="Ohm R."/>
            <person name="Martin F."/>
            <person name="Silar P."/>
            <person name="Natvig D."/>
            <person name="Lalanne C."/>
            <person name="Gautier V."/>
            <person name="Ament-Velasquez S.L."/>
            <person name="Kruys A."/>
            <person name="Hutchinson M.I."/>
            <person name="Powell A.J."/>
            <person name="Barry K."/>
            <person name="Miller A.N."/>
            <person name="Grigoriev I.V."/>
            <person name="Debuchy R."/>
            <person name="Gladieux P."/>
            <person name="Thoren M.H."/>
            <person name="Johannesson H."/>
        </authorList>
    </citation>
    <scope>NUCLEOTIDE SEQUENCE</scope>
    <source>
        <strain evidence="2">CBS 540.89</strain>
    </source>
</reference>